<keyword evidence="3" id="KW-1185">Reference proteome</keyword>
<evidence type="ECO:0000313" key="3">
    <source>
        <dbReference type="Proteomes" id="UP000637757"/>
    </source>
</evidence>
<evidence type="ECO:0000256" key="1">
    <source>
        <dbReference type="SAM" id="MobiDB-lite"/>
    </source>
</evidence>
<dbReference type="AlphaFoldDB" id="A0A931F8N6"/>
<dbReference type="Proteomes" id="UP000637757">
    <property type="component" value="Unassembled WGS sequence"/>
</dbReference>
<reference evidence="2" key="1">
    <citation type="submission" date="2020-09" db="EMBL/GenBank/DDBJ databases">
        <title>Genomic insights into the novelty and pathogenicity of a unique biofilm-forming Enterococcus sp. bacteria (Enterococcus lacertideformus) identified in reptiles.</title>
        <authorList>
            <person name="Agius J.E."/>
            <person name="Phalen D.N."/>
            <person name="Rose K."/>
            <person name="Eden J.-S."/>
        </authorList>
    </citation>
    <scope>NUCLEOTIDE SEQUENCE</scope>
    <source>
        <strain evidence="2">PHRS 0518</strain>
    </source>
</reference>
<feature type="region of interest" description="Disordered" evidence="1">
    <location>
        <begin position="116"/>
        <end position="138"/>
    </location>
</feature>
<dbReference type="EMBL" id="JADAKE010000016">
    <property type="protein sequence ID" value="MBF8808019.1"/>
    <property type="molecule type" value="Genomic_DNA"/>
</dbReference>
<feature type="compositionally biased region" description="Basic and acidic residues" evidence="1">
    <location>
        <begin position="117"/>
        <end position="138"/>
    </location>
</feature>
<sequence>MLGKKSKILYLFDKKLYLVNYKEKIANLIAENVMWENGKLLQEGKYNEELITRHLLAKTPIVSDNCIIVDSKKLKQIEKNVEKFKQRHYTSVYNHKQAIVQTDKTMSDIQSVVMETSGKESEMRENQSVKKNSTERFF</sequence>
<accession>A0A931F8N6</accession>
<proteinExistence type="predicted"/>
<protein>
    <submittedName>
        <fullName evidence="2">Uncharacterized protein</fullName>
    </submittedName>
</protein>
<organism evidence="2 3">
    <name type="scientific">Enterococcus lacertideformus</name>
    <dbReference type="NCBI Taxonomy" id="2771493"/>
    <lineage>
        <taxon>Bacteria</taxon>
        <taxon>Bacillati</taxon>
        <taxon>Bacillota</taxon>
        <taxon>Bacilli</taxon>
        <taxon>Lactobacillales</taxon>
        <taxon>Enterococcaceae</taxon>
        <taxon>Enterococcus</taxon>
    </lineage>
</organism>
<gene>
    <name evidence="2" type="ORF">IC227_06340</name>
</gene>
<name>A0A931F8N6_9ENTE</name>
<comment type="caution">
    <text evidence="2">The sequence shown here is derived from an EMBL/GenBank/DDBJ whole genome shotgun (WGS) entry which is preliminary data.</text>
</comment>
<evidence type="ECO:0000313" key="2">
    <source>
        <dbReference type="EMBL" id="MBF8808019.1"/>
    </source>
</evidence>